<dbReference type="AlphaFoldDB" id="A0A427XX87"/>
<dbReference type="GO" id="GO:0005816">
    <property type="term" value="C:spindle pole body"/>
    <property type="evidence" value="ECO:0007669"/>
    <property type="project" value="UniProtKB-ARBA"/>
</dbReference>
<dbReference type="InterPro" id="IPR040457">
    <property type="entry name" value="GCP_C"/>
</dbReference>
<dbReference type="Pfam" id="PF17681">
    <property type="entry name" value="GCP_N_terminal"/>
    <property type="match status" value="1"/>
</dbReference>
<dbReference type="PANTHER" id="PTHR19302:SF70">
    <property type="entry name" value="GAMMA-TUBULIN COMPLEX COMPONENT 6"/>
    <property type="match status" value="1"/>
</dbReference>
<gene>
    <name evidence="9" type="ORF">EHS24_007154</name>
</gene>
<dbReference type="PANTHER" id="PTHR19302">
    <property type="entry name" value="GAMMA TUBULIN COMPLEX PROTEIN"/>
    <property type="match status" value="1"/>
</dbReference>
<comment type="subcellular location">
    <subcellularLocation>
        <location evidence="1">Cytoplasm</location>
        <location evidence="1">Cytoskeleton</location>
    </subcellularLocation>
</comment>
<dbReference type="GO" id="GO:0051225">
    <property type="term" value="P:spindle assembly"/>
    <property type="evidence" value="ECO:0007669"/>
    <property type="project" value="TreeGrafter"/>
</dbReference>
<feature type="region of interest" description="Disordered" evidence="6">
    <location>
        <begin position="57"/>
        <end position="77"/>
    </location>
</feature>
<evidence type="ECO:0000313" key="9">
    <source>
        <dbReference type="EMBL" id="RSH83469.1"/>
    </source>
</evidence>
<comment type="similarity">
    <text evidence="2">Belongs to the TUBGCP family.</text>
</comment>
<feature type="region of interest" description="Disordered" evidence="6">
    <location>
        <begin position="911"/>
        <end position="933"/>
    </location>
</feature>
<evidence type="ECO:0000256" key="6">
    <source>
        <dbReference type="SAM" id="MobiDB-lite"/>
    </source>
</evidence>
<dbReference type="EMBL" id="RSCE01000004">
    <property type="protein sequence ID" value="RSH83469.1"/>
    <property type="molecule type" value="Genomic_DNA"/>
</dbReference>
<dbReference type="InterPro" id="IPR042241">
    <property type="entry name" value="GCP_C_sf"/>
</dbReference>
<comment type="caution">
    <text evidence="9">The sequence shown here is derived from an EMBL/GenBank/DDBJ whole genome shotgun (WGS) entry which is preliminary data.</text>
</comment>
<keyword evidence="10" id="KW-1185">Reference proteome</keyword>
<dbReference type="STRING" id="105984.A0A427XX87"/>
<dbReference type="GO" id="GO:0051011">
    <property type="term" value="F:microtubule minus-end binding"/>
    <property type="evidence" value="ECO:0007669"/>
    <property type="project" value="TreeGrafter"/>
</dbReference>
<organism evidence="9 10">
    <name type="scientific">Apiotrichum porosum</name>
    <dbReference type="NCBI Taxonomy" id="105984"/>
    <lineage>
        <taxon>Eukaryota</taxon>
        <taxon>Fungi</taxon>
        <taxon>Dikarya</taxon>
        <taxon>Basidiomycota</taxon>
        <taxon>Agaricomycotina</taxon>
        <taxon>Tremellomycetes</taxon>
        <taxon>Trichosporonales</taxon>
        <taxon>Trichosporonaceae</taxon>
        <taxon>Apiotrichum</taxon>
    </lineage>
</organism>
<dbReference type="RefSeq" id="XP_028477421.1">
    <property type="nucleotide sequence ID" value="XM_028622529.1"/>
</dbReference>
<dbReference type="GO" id="GO:0000922">
    <property type="term" value="C:spindle pole"/>
    <property type="evidence" value="ECO:0007669"/>
    <property type="project" value="InterPro"/>
</dbReference>
<evidence type="ECO:0000256" key="2">
    <source>
        <dbReference type="ARBA" id="ARBA00010337"/>
    </source>
</evidence>
<keyword evidence="5" id="KW-0206">Cytoskeleton</keyword>
<feature type="domain" description="Gamma tubulin complex component protein N-terminal" evidence="8">
    <location>
        <begin position="207"/>
        <end position="446"/>
    </location>
</feature>
<keyword evidence="4" id="KW-0493">Microtubule</keyword>
<evidence type="ECO:0000259" key="8">
    <source>
        <dbReference type="Pfam" id="PF17681"/>
    </source>
</evidence>
<evidence type="ECO:0000256" key="3">
    <source>
        <dbReference type="ARBA" id="ARBA00022490"/>
    </source>
</evidence>
<proteinExistence type="inferred from homology"/>
<dbReference type="GO" id="GO:0043015">
    <property type="term" value="F:gamma-tubulin binding"/>
    <property type="evidence" value="ECO:0007669"/>
    <property type="project" value="InterPro"/>
</dbReference>
<name>A0A427XX87_9TREE</name>
<reference evidence="9 10" key="1">
    <citation type="submission" date="2018-11" db="EMBL/GenBank/DDBJ databases">
        <title>Genome sequence of Apiotrichum porosum DSM 27194.</title>
        <authorList>
            <person name="Aliyu H."/>
            <person name="Gorte O."/>
            <person name="Ochsenreither K."/>
        </authorList>
    </citation>
    <scope>NUCLEOTIDE SEQUENCE [LARGE SCALE GENOMIC DNA]</scope>
    <source>
        <strain evidence="9 10">DSM 27194</strain>
    </source>
</reference>
<dbReference type="GeneID" id="39591697"/>
<dbReference type="GO" id="GO:0051321">
    <property type="term" value="P:meiotic cell cycle"/>
    <property type="evidence" value="ECO:0007669"/>
    <property type="project" value="TreeGrafter"/>
</dbReference>
<evidence type="ECO:0000256" key="5">
    <source>
        <dbReference type="ARBA" id="ARBA00023212"/>
    </source>
</evidence>
<dbReference type="GO" id="GO:0007020">
    <property type="term" value="P:microtubule nucleation"/>
    <property type="evidence" value="ECO:0007669"/>
    <property type="project" value="InterPro"/>
</dbReference>
<feature type="region of interest" description="Disordered" evidence="6">
    <location>
        <begin position="669"/>
        <end position="691"/>
    </location>
</feature>
<feature type="domain" description="Gamma tubulin complex component C-terminal" evidence="7">
    <location>
        <begin position="621"/>
        <end position="1052"/>
    </location>
</feature>
<evidence type="ECO:0008006" key="11">
    <source>
        <dbReference type="Google" id="ProtNLM"/>
    </source>
</evidence>
<dbReference type="InterPro" id="IPR041470">
    <property type="entry name" value="GCP_N"/>
</dbReference>
<dbReference type="GO" id="GO:0031122">
    <property type="term" value="P:cytoplasmic microtubule organization"/>
    <property type="evidence" value="ECO:0007669"/>
    <property type="project" value="TreeGrafter"/>
</dbReference>
<dbReference type="GO" id="GO:0000278">
    <property type="term" value="P:mitotic cell cycle"/>
    <property type="evidence" value="ECO:0007669"/>
    <property type="project" value="TreeGrafter"/>
</dbReference>
<feature type="compositionally biased region" description="Low complexity" evidence="6">
    <location>
        <begin position="675"/>
        <end position="688"/>
    </location>
</feature>
<dbReference type="Proteomes" id="UP000279236">
    <property type="component" value="Unassembled WGS sequence"/>
</dbReference>
<sequence length="1121" mass="122968">MFAGDPLPQLFALVPSGDASFSLPSKLDSVEPSFALPPLDEDAPGIERLLGTLGRESVSSWDSVPRKNPASPPNVEEHDQHIHYSNIEPPRTLPDDIWAQAAVPEAGPSRKTFNIHTWDEEPTSASFLSEAPNDAFESLLISSEPPIQLPKLRTPSVPQPVDARALLDLMMRATLGTAMTDTLRWSRRGGKFVYSDNGARPVGMERKTANDLMDEFLTIGTAVRRLEIIVEEHSATPLTPTHHALFYSLSTILTFMKQRLAAAVNSSREVDDEGAAPWLRRVLDLENVYELSMALCEVMCWPIDQARPVGLPARPASVLTHLYSHLLAQLTTATEEQQRGLIPLALAYLLQHVSQPFLDLLHSWIGLADSSRADEDKDPNSQPWADLGITRSPLPAMEGIENRWEYTFSAKRMPAFVPRDIRRTLFEAGRSLRALCEASDGLHPLCARDWHLKANWGWGCTDDLWREIDRWRGASYIRNRTISASSVGSIRQGRRHPPDAISVGGSPTTHYGSLSSLPDTPPKLKPDNIWAVFSQPPGSQLSLFPTQGQANSAAPLWAPTPVEDLEAFITRHSDPKYSLLPTDSPTLELYVSTHLLAPLLAHATLISRALISLYLDDLHFLDHLDVLRAFWLGGDPGFAERVGAALFGKGIAGSGEAVGMGKRAHTRARLGLDDGSSPGSSAPSSPAPERTIDWGIGLGLGLSDRKRWPPGGAELAYALRTSLLDEDEMGGPSQRGAVWDGIEDRVSFAVRALPEDNKDGPRAKWLNPQAIEALDFLHLAYSPPVTIGALLPPSIMDKYQLIHNLLLRLSRVDSVLRGLYFDIVRPVHPADGGPVKSGVDAGFNRLPSKVGLPTRRAYSVFEPGSDAERAVLYARYSMSWFVTTFSHYVLDTAIGHNWDVMRRRLDRLRRRTHGSAVTDPASRPVTPGPDAEDDEYDYLDDELSEAGGVDDDTGATQLGSLSQLQSAHSLVVYHNIILNRILRACLLSPQPGHQVTFKILMALLGLILDLGKVVKEIERGSVSVEAGGEVVKGIAIDWADKQTVFLHALERLSLRTSKHGAAMDDDAPAQGGQADLQLLLEGERDVDDEAKSARPGSAELQELFLRFKLGGGEKRSGRYRD</sequence>
<evidence type="ECO:0000259" key="7">
    <source>
        <dbReference type="Pfam" id="PF04130"/>
    </source>
</evidence>
<dbReference type="InterPro" id="IPR007259">
    <property type="entry name" value="GCP"/>
</dbReference>
<evidence type="ECO:0000256" key="1">
    <source>
        <dbReference type="ARBA" id="ARBA00004245"/>
    </source>
</evidence>
<protein>
    <recommendedName>
        <fullName evidence="11">Spindle pole body component</fullName>
    </recommendedName>
</protein>
<accession>A0A427XX87</accession>
<keyword evidence="3" id="KW-0963">Cytoplasm</keyword>
<evidence type="ECO:0000313" key="10">
    <source>
        <dbReference type="Proteomes" id="UP000279236"/>
    </source>
</evidence>
<dbReference type="Pfam" id="PF04130">
    <property type="entry name" value="GCP_C_terminal"/>
    <property type="match status" value="1"/>
</dbReference>
<dbReference type="GO" id="GO:0005874">
    <property type="term" value="C:microtubule"/>
    <property type="evidence" value="ECO:0007669"/>
    <property type="project" value="UniProtKB-KW"/>
</dbReference>
<dbReference type="OrthoDB" id="775571at2759"/>
<dbReference type="Gene3D" id="1.20.120.1900">
    <property type="entry name" value="Gamma-tubulin complex, C-terminal domain"/>
    <property type="match status" value="1"/>
</dbReference>
<evidence type="ECO:0000256" key="4">
    <source>
        <dbReference type="ARBA" id="ARBA00022701"/>
    </source>
</evidence>
<dbReference type="GO" id="GO:0000930">
    <property type="term" value="C:gamma-tubulin complex"/>
    <property type="evidence" value="ECO:0007669"/>
    <property type="project" value="UniProtKB-ARBA"/>
</dbReference>